<gene>
    <name evidence="2" type="ORF">G6321_00039050</name>
    <name evidence="1" type="ORF">G6321_29275</name>
</gene>
<evidence type="ECO:0000313" key="1">
    <source>
        <dbReference type="EMBL" id="NYY92322.1"/>
    </source>
</evidence>
<dbReference type="Proteomes" id="UP000564836">
    <property type="component" value="Chromosome"/>
</dbReference>
<organism evidence="1">
    <name type="scientific">Bradyrhizobium barranii subsp. barranii</name>
    <dbReference type="NCBI Taxonomy" id="2823807"/>
    <lineage>
        <taxon>Bacteria</taxon>
        <taxon>Pseudomonadati</taxon>
        <taxon>Pseudomonadota</taxon>
        <taxon>Alphaproteobacteria</taxon>
        <taxon>Hyphomicrobiales</taxon>
        <taxon>Nitrobacteraceae</taxon>
        <taxon>Bradyrhizobium</taxon>
        <taxon>Bradyrhizobium barranii</taxon>
    </lineage>
</organism>
<protein>
    <submittedName>
        <fullName evidence="1">Uncharacterized protein</fullName>
    </submittedName>
</protein>
<dbReference type="EMBL" id="JACBFH010000001">
    <property type="protein sequence ID" value="NYY92322.1"/>
    <property type="molecule type" value="Genomic_DNA"/>
</dbReference>
<proteinExistence type="predicted"/>
<reference evidence="2 3" key="1">
    <citation type="journal article" date="2017" name="Syst. Appl. Microbiol.">
        <title>Soybeans inoculated with root zone soils of Canadian native legumes harbour diverse and novel Bradyrhizobium spp. that possess agricultural potential.</title>
        <authorList>
            <person name="Bromfield E.S.P."/>
            <person name="Cloutier S."/>
            <person name="Tambong J.T."/>
            <person name="Tran Thi T.V."/>
        </authorList>
    </citation>
    <scope>NUCLEOTIDE SEQUENCE [LARGE SCALE GENOMIC DNA]</scope>
    <source>
        <strain evidence="2 3">323S2</strain>
    </source>
</reference>
<sequence length="60" mass="6675">MDAEEDRQRGLELGRRWAEHASAHELATLVSGSFDDLSQILPPDATEHFVGGFRKGVLRV</sequence>
<dbReference type="EMBL" id="CP088280">
    <property type="protein sequence ID" value="UGX91707.1"/>
    <property type="molecule type" value="Genomic_DNA"/>
</dbReference>
<reference evidence="1" key="2">
    <citation type="submission" date="2020-06" db="EMBL/GenBank/DDBJ databases">
        <title>Whole Genome Sequence of Bradyrhizobium sp. Strain 323S2.</title>
        <authorList>
            <person name="Bromfield E.S.P."/>
        </authorList>
    </citation>
    <scope>NUCLEOTIDE SEQUENCE [LARGE SCALE GENOMIC DNA]</scope>
    <source>
        <strain evidence="1">323S2</strain>
    </source>
</reference>
<accession>A0A7Z0QFD0</accession>
<evidence type="ECO:0000313" key="2">
    <source>
        <dbReference type="EMBL" id="UGX91707.1"/>
    </source>
</evidence>
<evidence type="ECO:0000313" key="3">
    <source>
        <dbReference type="Proteomes" id="UP000564836"/>
    </source>
</evidence>
<dbReference type="RefSeq" id="WP_166350447.1">
    <property type="nucleotide sequence ID" value="NZ_CP088280.1"/>
</dbReference>
<name>A0A7Z0QFD0_9BRAD</name>
<reference evidence="2 3" key="3">
    <citation type="journal article" date="2022" name="Int. J. Syst. Evol. Microbiol.">
        <title>Strains of Bradyrhizobium barranii sp. nov. associated with legumes native to Canada are symbionts of soybeans and belong to different subspecies (subsp. barranii subsp. nov. and subsp. apii subsp. nov.) and symbiovars (sv. glycinearum and sv. septentrionale).</title>
        <authorList>
            <person name="Bromfield E.S.P."/>
            <person name="Cloutier S."/>
            <person name="Wasai-Hara S."/>
            <person name="Minamisawa K."/>
        </authorList>
    </citation>
    <scope>NUCLEOTIDE SEQUENCE [LARGE SCALE GENOMIC DNA]</scope>
    <source>
        <strain evidence="2 3">323S2</strain>
    </source>
</reference>
<dbReference type="AlphaFoldDB" id="A0A7Z0QFD0"/>